<proteinExistence type="predicted"/>
<organism evidence="2 3">
    <name type="scientific">Citrullus colocynthis</name>
    <name type="common">colocynth</name>
    <dbReference type="NCBI Taxonomy" id="252529"/>
    <lineage>
        <taxon>Eukaryota</taxon>
        <taxon>Viridiplantae</taxon>
        <taxon>Streptophyta</taxon>
        <taxon>Embryophyta</taxon>
        <taxon>Tracheophyta</taxon>
        <taxon>Spermatophyta</taxon>
        <taxon>Magnoliopsida</taxon>
        <taxon>eudicotyledons</taxon>
        <taxon>Gunneridae</taxon>
        <taxon>Pentapetalae</taxon>
        <taxon>rosids</taxon>
        <taxon>fabids</taxon>
        <taxon>Cucurbitales</taxon>
        <taxon>Cucurbitaceae</taxon>
        <taxon>Benincaseae</taxon>
        <taxon>Citrullus</taxon>
    </lineage>
</organism>
<reference evidence="2 3" key="1">
    <citation type="submission" date="2024-03" db="EMBL/GenBank/DDBJ databases">
        <authorList>
            <person name="Gkanogiannis A."/>
            <person name="Becerra Lopez-Lavalle L."/>
        </authorList>
    </citation>
    <scope>NUCLEOTIDE SEQUENCE [LARGE SCALE GENOMIC DNA]</scope>
</reference>
<evidence type="ECO:0000313" key="3">
    <source>
        <dbReference type="Proteomes" id="UP001642487"/>
    </source>
</evidence>
<dbReference type="Proteomes" id="UP001642487">
    <property type="component" value="Chromosome 11"/>
</dbReference>
<accession>A0ABP0Y3A3</accession>
<evidence type="ECO:0000313" key="2">
    <source>
        <dbReference type="EMBL" id="CAK9313433.1"/>
    </source>
</evidence>
<feature type="region of interest" description="Disordered" evidence="1">
    <location>
        <begin position="1"/>
        <end position="34"/>
    </location>
</feature>
<evidence type="ECO:0000256" key="1">
    <source>
        <dbReference type="SAM" id="MobiDB-lite"/>
    </source>
</evidence>
<dbReference type="EMBL" id="OZ021745">
    <property type="protein sequence ID" value="CAK9313433.1"/>
    <property type="molecule type" value="Genomic_DNA"/>
</dbReference>
<feature type="compositionally biased region" description="Basic and acidic residues" evidence="1">
    <location>
        <begin position="12"/>
        <end position="27"/>
    </location>
</feature>
<feature type="compositionally biased region" description="Acidic residues" evidence="1">
    <location>
        <begin position="1"/>
        <end position="10"/>
    </location>
</feature>
<name>A0ABP0Y3A3_9ROSI</name>
<gene>
    <name evidence="2" type="ORF">CITCOLO1_LOCUS5147</name>
</gene>
<protein>
    <submittedName>
        <fullName evidence="2">Uncharacterized protein</fullName>
    </submittedName>
</protein>
<sequence>MDEGNVDGDEVQNNKDKREEPNEDKGGALEVPNVEGVTDTHTTMLDGHVGHLFAVGGYGDPAGIEELIPCGGIHPARSIHVTSSSAARCAGRGNFVLSFSLFPLETHRLRLT</sequence>
<keyword evidence="3" id="KW-1185">Reference proteome</keyword>